<evidence type="ECO:0000313" key="1">
    <source>
        <dbReference type="EMBL" id="QVL36057.1"/>
    </source>
</evidence>
<protein>
    <submittedName>
        <fullName evidence="1">DNA modification/repair radical SAM protein</fullName>
    </submittedName>
</protein>
<proteinExistence type="predicted"/>
<name>A0ACD1DV96_9BACT</name>
<organism evidence="1 2">
    <name type="scientific">Aminirod propionatiphilus</name>
    <dbReference type="NCBI Taxonomy" id="3415223"/>
    <lineage>
        <taxon>Bacteria</taxon>
        <taxon>Thermotogati</taxon>
        <taxon>Synergistota</taxon>
        <taxon>Synergistia</taxon>
        <taxon>Synergistales</taxon>
        <taxon>Aminiphilaceae</taxon>
        <taxon>Aminirod</taxon>
    </lineage>
</organism>
<dbReference type="Proteomes" id="UP000682204">
    <property type="component" value="Chromosome"/>
</dbReference>
<reference evidence="1" key="1">
    <citation type="submission" date="2021-05" db="EMBL/GenBank/DDBJ databases">
        <title>An isolated secondary fermenter in methanogenic hydrocarbon-degrading communities.</title>
        <authorList>
            <person name="Liu Y.-F."/>
            <person name="Liu Z.-l."/>
        </authorList>
    </citation>
    <scope>NUCLEOTIDE SEQUENCE</scope>
    <source>
        <strain evidence="1">L-13</strain>
    </source>
</reference>
<gene>
    <name evidence="1" type="ORF">KIH16_13105</name>
</gene>
<evidence type="ECO:0000313" key="2">
    <source>
        <dbReference type="Proteomes" id="UP000682204"/>
    </source>
</evidence>
<sequence length="404" mass="44710">MDGERKLAVLGEAARHDVSCSSSGSARRGAFPGGICHSWTSDGRCVSLLKVLLSNRCRYDCAYCANRASADVERTEFAPAELAELTVAFHRRNYIEGLFLSSAVVVSPDATMERIVATLRLLRTVHRFRGYIHAKVIPGADRDLVRLAALYADRVSVNIELPSEASLLRLAPQKSGPSILGPMATLAATLAEGAEARRRSPKAPPVAVGQSTQLIVGASPETDRTILTLTQALYRKFHLSRVYYSAYVPVGSSPFLPGPEKAPPLRREHRLYQADWLLRLYGFDVDELVDEGSPLLDDDLDPKARWALNHLERFPLEVNDADYSQLLRVPGLGRTTARRIVEARRTRRLDADALPRLGLALKRARHFLTCDGRFLGDGPLDAARLRRRLSDGPDGESRQLRLFP</sequence>
<accession>A0ACD1DV96</accession>
<keyword evidence="2" id="KW-1185">Reference proteome</keyword>
<dbReference type="EMBL" id="CP074691">
    <property type="protein sequence ID" value="QVL36057.1"/>
    <property type="molecule type" value="Genomic_DNA"/>
</dbReference>